<feature type="transmembrane region" description="Helical" evidence="2">
    <location>
        <begin position="87"/>
        <end position="109"/>
    </location>
</feature>
<keyword evidence="2" id="KW-0472">Membrane</keyword>
<dbReference type="AlphaFoldDB" id="A0A853AKP9"/>
<evidence type="ECO:0000256" key="2">
    <source>
        <dbReference type="SAM" id="Phobius"/>
    </source>
</evidence>
<feature type="compositionally biased region" description="Polar residues" evidence="1">
    <location>
        <begin position="37"/>
        <end position="66"/>
    </location>
</feature>
<feature type="compositionally biased region" description="Basic and acidic residues" evidence="1">
    <location>
        <begin position="1"/>
        <end position="19"/>
    </location>
</feature>
<proteinExistence type="predicted"/>
<dbReference type="EMBL" id="JACCFJ010000001">
    <property type="protein sequence ID" value="NYI84376.1"/>
    <property type="molecule type" value="Genomic_DNA"/>
</dbReference>
<feature type="region of interest" description="Disordered" evidence="1">
    <location>
        <begin position="162"/>
        <end position="182"/>
    </location>
</feature>
<comment type="caution">
    <text evidence="3">The sequence shown here is derived from an EMBL/GenBank/DDBJ whole genome shotgun (WGS) entry which is preliminary data.</text>
</comment>
<dbReference type="Proteomes" id="UP000587002">
    <property type="component" value="Unassembled WGS sequence"/>
</dbReference>
<reference evidence="3 4" key="1">
    <citation type="submission" date="2020-07" db="EMBL/GenBank/DDBJ databases">
        <title>Sequencing the genomes of 1000 actinobacteria strains.</title>
        <authorList>
            <person name="Klenk H.-P."/>
        </authorList>
    </citation>
    <scope>NUCLEOTIDE SEQUENCE [LARGE SCALE GENOMIC DNA]</scope>
    <source>
        <strain evidence="3 4">DSM 44065</strain>
    </source>
</reference>
<accession>A0A853AKP9</accession>
<evidence type="ECO:0000313" key="4">
    <source>
        <dbReference type="Proteomes" id="UP000587002"/>
    </source>
</evidence>
<name>A0A853AKP9_9PSEU</name>
<dbReference type="RefSeq" id="WP_179721466.1">
    <property type="nucleotide sequence ID" value="NZ_BAABFH010000001.1"/>
</dbReference>
<protein>
    <submittedName>
        <fullName evidence="3">Uncharacterized protein</fullName>
    </submittedName>
</protein>
<gene>
    <name evidence="3" type="ORF">HNR68_003006</name>
</gene>
<keyword evidence="2" id="KW-1133">Transmembrane helix</keyword>
<keyword evidence="2" id="KW-0812">Transmembrane</keyword>
<sequence>MAEPGRDESAGEDPVRGENPEQEGAAQAEDQVEAGQAESTEAGQAESTEAGQAESTEAGQAESTEAAQPGTAEEAPAAPSRGGKKGLLVGLGSGLVVGAVAGLAVAGLAKPDFLVGPGAPDDTASAVTAALASKNASGLAENSCRSTDGKLAPQLPPQALQLIQSAEQSGPPRRSLDSEALTPVDLTLTAQGQTQTVPIDVVLGVTDGEWCMKGIADRQQ</sequence>
<evidence type="ECO:0000256" key="1">
    <source>
        <dbReference type="SAM" id="MobiDB-lite"/>
    </source>
</evidence>
<keyword evidence="4" id="KW-1185">Reference proteome</keyword>
<organism evidence="3 4">
    <name type="scientific">Saccharopolyspora hordei</name>
    <dbReference type="NCBI Taxonomy" id="1838"/>
    <lineage>
        <taxon>Bacteria</taxon>
        <taxon>Bacillati</taxon>
        <taxon>Actinomycetota</taxon>
        <taxon>Actinomycetes</taxon>
        <taxon>Pseudonocardiales</taxon>
        <taxon>Pseudonocardiaceae</taxon>
        <taxon>Saccharopolyspora</taxon>
    </lineage>
</organism>
<feature type="region of interest" description="Disordered" evidence="1">
    <location>
        <begin position="1"/>
        <end position="86"/>
    </location>
</feature>
<evidence type="ECO:0000313" key="3">
    <source>
        <dbReference type="EMBL" id="NYI84376.1"/>
    </source>
</evidence>